<protein>
    <submittedName>
        <fullName evidence="2">Uncharacterized protein</fullName>
    </submittedName>
</protein>
<evidence type="ECO:0000313" key="3">
    <source>
        <dbReference type="Proteomes" id="UP000663889"/>
    </source>
</evidence>
<accession>A0A815SR45</accession>
<sequence>MTFIALAFVVFVTIVGSISSVPIYEQCGGSQWGRIFKKCDDGLVCYARSIFYANCRPPNTCPSHWACTIVESSSTIIPPPRVIPANEQCNNESYTNGRNPTHPCGKYRIDAATAAHINRQYSLITQSTLKKVHDGDKICTSCLRKILKEKFEYDNNETDVIESMSVDEAEWFDYDDDDEKIVNGNDYGQVNNNIEELPSSQEQKHKKEEVRRKLNIIFELLNIPTIRDIRRIENIRQKVDNACSVLYTFCDMLLEPEYELINHHLSIKDSSTLLSGLKALFQESTDIEQIRLLTISPDSWGRKMIQNWFNCTDYQARQALLLKKTKGLLAFPEYFYGNKYLTGDTINLVKEFYLQDGISRASPRKKDIIHINKLPVPVRFIPSTERRVI</sequence>
<evidence type="ECO:0000256" key="1">
    <source>
        <dbReference type="SAM" id="SignalP"/>
    </source>
</evidence>
<feature type="signal peptide" evidence="1">
    <location>
        <begin position="1"/>
        <end position="20"/>
    </location>
</feature>
<comment type="caution">
    <text evidence="2">The sequence shown here is derived from an EMBL/GenBank/DDBJ whole genome shotgun (WGS) entry which is preliminary data.</text>
</comment>
<dbReference type="EMBL" id="CAJNOU010005979">
    <property type="protein sequence ID" value="CAF1493639.1"/>
    <property type="molecule type" value="Genomic_DNA"/>
</dbReference>
<feature type="chain" id="PRO_5032990921" evidence="1">
    <location>
        <begin position="21"/>
        <end position="389"/>
    </location>
</feature>
<dbReference type="Proteomes" id="UP000663889">
    <property type="component" value="Unassembled WGS sequence"/>
</dbReference>
<evidence type="ECO:0000313" key="2">
    <source>
        <dbReference type="EMBL" id="CAF1493639.1"/>
    </source>
</evidence>
<dbReference type="AlphaFoldDB" id="A0A815SR45"/>
<reference evidence="2" key="1">
    <citation type="submission" date="2021-02" db="EMBL/GenBank/DDBJ databases">
        <authorList>
            <person name="Nowell W R."/>
        </authorList>
    </citation>
    <scope>NUCLEOTIDE SEQUENCE</scope>
</reference>
<keyword evidence="1" id="KW-0732">Signal</keyword>
<gene>
    <name evidence="2" type="ORF">SEV965_LOCUS35704</name>
</gene>
<organism evidence="2 3">
    <name type="scientific">Rotaria sordida</name>
    <dbReference type="NCBI Taxonomy" id="392033"/>
    <lineage>
        <taxon>Eukaryota</taxon>
        <taxon>Metazoa</taxon>
        <taxon>Spiralia</taxon>
        <taxon>Gnathifera</taxon>
        <taxon>Rotifera</taxon>
        <taxon>Eurotatoria</taxon>
        <taxon>Bdelloidea</taxon>
        <taxon>Philodinida</taxon>
        <taxon>Philodinidae</taxon>
        <taxon>Rotaria</taxon>
    </lineage>
</organism>
<name>A0A815SR45_9BILA</name>
<proteinExistence type="predicted"/>